<evidence type="ECO:0000313" key="4">
    <source>
        <dbReference type="Proteomes" id="UP001165065"/>
    </source>
</evidence>
<feature type="transmembrane region" description="Helical" evidence="2">
    <location>
        <begin position="48"/>
        <end position="66"/>
    </location>
</feature>
<gene>
    <name evidence="3" type="ORF">TrCOL_g7376</name>
</gene>
<sequence>MDQRTFAVVNIHQYHRFIPLTSHSPFTHLPPPRILHLHYPPALSTRHLSQFAAVFALLIAGTAAFAPTGQTKAFTRGLALNGEEAKKGAGGMADTRDPETKEDEDPRKSISAAPSFEEYMKQRDAN</sequence>
<evidence type="ECO:0000313" key="3">
    <source>
        <dbReference type="EMBL" id="GMI43602.1"/>
    </source>
</evidence>
<keyword evidence="2" id="KW-0812">Transmembrane</keyword>
<evidence type="ECO:0000256" key="2">
    <source>
        <dbReference type="SAM" id="Phobius"/>
    </source>
</evidence>
<name>A0A9W7GGN2_9STRA</name>
<feature type="compositionally biased region" description="Basic and acidic residues" evidence="1">
    <location>
        <begin position="94"/>
        <end position="108"/>
    </location>
</feature>
<dbReference type="EMBL" id="BRYA01000195">
    <property type="protein sequence ID" value="GMI43602.1"/>
    <property type="molecule type" value="Genomic_DNA"/>
</dbReference>
<dbReference type="Proteomes" id="UP001165065">
    <property type="component" value="Unassembled WGS sequence"/>
</dbReference>
<comment type="caution">
    <text evidence="3">The sequence shown here is derived from an EMBL/GenBank/DDBJ whole genome shotgun (WGS) entry which is preliminary data.</text>
</comment>
<dbReference type="OrthoDB" id="199118at2759"/>
<keyword evidence="4" id="KW-1185">Reference proteome</keyword>
<keyword evidence="2" id="KW-1133">Transmembrane helix</keyword>
<keyword evidence="2" id="KW-0472">Membrane</keyword>
<dbReference type="AlphaFoldDB" id="A0A9W7GGN2"/>
<proteinExistence type="predicted"/>
<organism evidence="3 4">
    <name type="scientific">Triparma columacea</name>
    <dbReference type="NCBI Taxonomy" id="722753"/>
    <lineage>
        <taxon>Eukaryota</taxon>
        <taxon>Sar</taxon>
        <taxon>Stramenopiles</taxon>
        <taxon>Ochrophyta</taxon>
        <taxon>Bolidophyceae</taxon>
        <taxon>Parmales</taxon>
        <taxon>Triparmaceae</taxon>
        <taxon>Triparma</taxon>
    </lineage>
</organism>
<protein>
    <submittedName>
        <fullName evidence="3">Uncharacterized protein</fullName>
    </submittedName>
</protein>
<reference evidence="4" key="1">
    <citation type="journal article" date="2023" name="Commun. Biol.">
        <title>Genome analysis of Parmales, the sister group of diatoms, reveals the evolutionary specialization of diatoms from phago-mixotrophs to photoautotrophs.</title>
        <authorList>
            <person name="Ban H."/>
            <person name="Sato S."/>
            <person name="Yoshikawa S."/>
            <person name="Yamada K."/>
            <person name="Nakamura Y."/>
            <person name="Ichinomiya M."/>
            <person name="Sato N."/>
            <person name="Blanc-Mathieu R."/>
            <person name="Endo H."/>
            <person name="Kuwata A."/>
            <person name="Ogata H."/>
        </authorList>
    </citation>
    <scope>NUCLEOTIDE SEQUENCE [LARGE SCALE GENOMIC DNA]</scope>
</reference>
<accession>A0A9W7GGN2</accession>
<feature type="region of interest" description="Disordered" evidence="1">
    <location>
        <begin position="81"/>
        <end position="126"/>
    </location>
</feature>
<evidence type="ECO:0000256" key="1">
    <source>
        <dbReference type="SAM" id="MobiDB-lite"/>
    </source>
</evidence>